<feature type="domain" description="Chitin-binding type-2" evidence="2">
    <location>
        <begin position="149"/>
        <end position="184"/>
    </location>
</feature>
<dbReference type="InterPro" id="IPR002557">
    <property type="entry name" value="Chitin-bd_dom"/>
</dbReference>
<organism evidence="3 4">
    <name type="scientific">Owenia fusiformis</name>
    <name type="common">Polychaete worm</name>
    <dbReference type="NCBI Taxonomy" id="6347"/>
    <lineage>
        <taxon>Eukaryota</taxon>
        <taxon>Metazoa</taxon>
        <taxon>Spiralia</taxon>
        <taxon>Lophotrochozoa</taxon>
        <taxon>Annelida</taxon>
        <taxon>Polychaeta</taxon>
        <taxon>Sedentaria</taxon>
        <taxon>Canalipalpata</taxon>
        <taxon>Sabellida</taxon>
        <taxon>Oweniida</taxon>
        <taxon>Oweniidae</taxon>
        <taxon>Owenia</taxon>
    </lineage>
</organism>
<dbReference type="GO" id="GO:0005576">
    <property type="term" value="C:extracellular region"/>
    <property type="evidence" value="ECO:0007669"/>
    <property type="project" value="InterPro"/>
</dbReference>
<gene>
    <name evidence="3" type="ORF">OFUS_LOCUS1663</name>
</gene>
<dbReference type="GO" id="GO:0008061">
    <property type="term" value="F:chitin binding"/>
    <property type="evidence" value="ECO:0007669"/>
    <property type="project" value="InterPro"/>
</dbReference>
<protein>
    <recommendedName>
        <fullName evidence="2">Chitin-binding type-2 domain-containing protein</fullName>
    </recommendedName>
</protein>
<evidence type="ECO:0000259" key="2">
    <source>
        <dbReference type="Pfam" id="PF01607"/>
    </source>
</evidence>
<keyword evidence="4" id="KW-1185">Reference proteome</keyword>
<feature type="signal peptide" evidence="1">
    <location>
        <begin position="1"/>
        <end position="17"/>
    </location>
</feature>
<dbReference type="Pfam" id="PF01607">
    <property type="entry name" value="CBM_14"/>
    <property type="match status" value="1"/>
</dbReference>
<sequence>MQTVLEVFVGCIAMAMASDYATKAYEPKYPTHGYQRNNGYHQDSYVAPSYNSHDSYKAPSYNSYEAPSYNTYETKSYTHCNSYGYGSYMYNTCKKCATTYSSYFTCPKTYYPAETYVAQPSYGHESYNRHNSYNSYQAPAQKFHFKHSDDSCFWQCDASGKALARPCPYGLVFDEYKGVCVNKSY</sequence>
<feature type="chain" id="PRO_5035933078" description="Chitin-binding type-2 domain-containing protein" evidence="1">
    <location>
        <begin position="18"/>
        <end position="185"/>
    </location>
</feature>
<dbReference type="Gene3D" id="2.170.140.10">
    <property type="entry name" value="Chitin binding domain"/>
    <property type="match status" value="1"/>
</dbReference>
<dbReference type="AlphaFoldDB" id="A0A8S4N0Z9"/>
<accession>A0A8S4N0Z9</accession>
<dbReference type="InterPro" id="IPR036508">
    <property type="entry name" value="Chitin-bd_dom_sf"/>
</dbReference>
<evidence type="ECO:0000313" key="3">
    <source>
        <dbReference type="EMBL" id="CAH1774149.1"/>
    </source>
</evidence>
<name>A0A8S4N0Z9_OWEFU</name>
<dbReference type="EMBL" id="CAIIXF020000001">
    <property type="protein sequence ID" value="CAH1774149.1"/>
    <property type="molecule type" value="Genomic_DNA"/>
</dbReference>
<comment type="caution">
    <text evidence="3">The sequence shown here is derived from an EMBL/GenBank/DDBJ whole genome shotgun (WGS) entry which is preliminary data.</text>
</comment>
<dbReference type="SUPFAM" id="SSF57625">
    <property type="entry name" value="Invertebrate chitin-binding proteins"/>
    <property type="match status" value="1"/>
</dbReference>
<keyword evidence="1" id="KW-0732">Signal</keyword>
<evidence type="ECO:0000256" key="1">
    <source>
        <dbReference type="SAM" id="SignalP"/>
    </source>
</evidence>
<evidence type="ECO:0000313" key="4">
    <source>
        <dbReference type="Proteomes" id="UP000749559"/>
    </source>
</evidence>
<proteinExistence type="predicted"/>
<reference evidence="3" key="1">
    <citation type="submission" date="2022-03" db="EMBL/GenBank/DDBJ databases">
        <authorList>
            <person name="Martin C."/>
        </authorList>
    </citation>
    <scope>NUCLEOTIDE SEQUENCE</scope>
</reference>
<dbReference type="Proteomes" id="UP000749559">
    <property type="component" value="Unassembled WGS sequence"/>
</dbReference>